<accession>A0ABQ1LQP7</accession>
<dbReference type="RefSeq" id="WP_188461244.1">
    <property type="nucleotide sequence ID" value="NZ_BAABHU010000003.1"/>
</dbReference>
<dbReference type="InterPro" id="IPR000192">
    <property type="entry name" value="Aminotrans_V_dom"/>
</dbReference>
<evidence type="ECO:0000256" key="10">
    <source>
        <dbReference type="ARBA" id="ARBA00023096"/>
    </source>
</evidence>
<organism evidence="16 17">
    <name type="scientific">Marivirga lumbricoides</name>
    <dbReference type="NCBI Taxonomy" id="1046115"/>
    <lineage>
        <taxon>Bacteria</taxon>
        <taxon>Pseudomonadati</taxon>
        <taxon>Bacteroidota</taxon>
        <taxon>Cytophagia</taxon>
        <taxon>Cytophagales</taxon>
        <taxon>Marivirgaceae</taxon>
        <taxon>Marivirga</taxon>
    </lineage>
</organism>
<dbReference type="InterPro" id="IPR022278">
    <property type="entry name" value="Pser_aminoTfrase"/>
</dbReference>
<evidence type="ECO:0000256" key="1">
    <source>
        <dbReference type="ARBA" id="ARBA00001933"/>
    </source>
</evidence>
<reference evidence="17" key="1">
    <citation type="journal article" date="2019" name="Int. J. Syst. Evol. Microbiol.">
        <title>The Global Catalogue of Microorganisms (GCM) 10K type strain sequencing project: providing services to taxonomists for standard genome sequencing and annotation.</title>
        <authorList>
            <consortium name="The Broad Institute Genomics Platform"/>
            <consortium name="The Broad Institute Genome Sequencing Center for Infectious Disease"/>
            <person name="Wu L."/>
            <person name="Ma J."/>
        </authorList>
    </citation>
    <scope>NUCLEOTIDE SEQUENCE [LARGE SCALE GENOMIC DNA]</scope>
    <source>
        <strain evidence="17">CGMCC 1.10832</strain>
    </source>
</reference>
<dbReference type="Proteomes" id="UP000636010">
    <property type="component" value="Unassembled WGS sequence"/>
</dbReference>
<comment type="similarity">
    <text evidence="3">Belongs to the class-V pyridoxal-phosphate-dependent aminotransferase family. SerC subfamily.</text>
</comment>
<dbReference type="Pfam" id="PF00266">
    <property type="entry name" value="Aminotran_5"/>
    <property type="match status" value="1"/>
</dbReference>
<dbReference type="InterPro" id="IPR015421">
    <property type="entry name" value="PyrdxlP-dep_Trfase_major"/>
</dbReference>
<evidence type="ECO:0000256" key="2">
    <source>
        <dbReference type="ARBA" id="ARBA00005099"/>
    </source>
</evidence>
<dbReference type="PANTHER" id="PTHR21152">
    <property type="entry name" value="AMINOTRANSFERASE CLASS V"/>
    <property type="match status" value="1"/>
</dbReference>
<dbReference type="SUPFAM" id="SSF53383">
    <property type="entry name" value="PLP-dependent transferases"/>
    <property type="match status" value="1"/>
</dbReference>
<comment type="pathway">
    <text evidence="2">Amino-acid biosynthesis; L-serine biosynthesis; L-serine from 3-phospho-D-glycerate: step 2/3.</text>
</comment>
<evidence type="ECO:0000256" key="4">
    <source>
        <dbReference type="ARBA" id="ARBA00013030"/>
    </source>
</evidence>
<sequence>MPDLYFTPGPTALYFTAEEHIKTALKTGVVNTSHRGQQFKDIYKACADNLKLLMEIPDSFHVLITSSANEAWERIIQNCVRSDSYHISNGPFASRIEKIASQLQKNTHNLKVQDGKVPSLEEIKVPEAAEIITICLNESGTGAAFPLQLIEELRNKYPDKLMAIDGVSALPVVPVDFNSIDTIYFSVQKAFGLPAGLGIWIVNDRCVEKAQKLAAEGVMIGSYHQLPEMVEKAAEYQTLETPNILGIFTLAKVAEDMLTKGILAIRREIDYKAAILNIAVEEHPQMEHFVKEANVRSKTVSVIKTDFENTQLIKYLKEKHIHIGTGYGKYKPEHIRIANFPTHSKEQMEMLVDLITAYRG</sequence>
<protein>
    <recommendedName>
        <fullName evidence="4">phosphoserine transaminase</fullName>
        <ecNumber evidence="4">2.6.1.52</ecNumber>
    </recommendedName>
    <alternativeName>
        <fullName evidence="12">Phosphohydroxythreonine aminotransferase</fullName>
    </alternativeName>
</protein>
<keyword evidence="5" id="KW-0963">Cytoplasm</keyword>
<dbReference type="GO" id="GO:0008483">
    <property type="term" value="F:transaminase activity"/>
    <property type="evidence" value="ECO:0007669"/>
    <property type="project" value="UniProtKB-KW"/>
</dbReference>
<comment type="catalytic activity">
    <reaction evidence="13">
        <text>4-(phosphooxy)-L-threonine + 2-oxoglutarate = (R)-3-hydroxy-2-oxo-4-phosphooxybutanoate + L-glutamate</text>
        <dbReference type="Rhea" id="RHEA:16573"/>
        <dbReference type="ChEBI" id="CHEBI:16810"/>
        <dbReference type="ChEBI" id="CHEBI:29985"/>
        <dbReference type="ChEBI" id="CHEBI:58452"/>
        <dbReference type="ChEBI" id="CHEBI:58538"/>
        <dbReference type="EC" id="2.6.1.52"/>
    </reaction>
</comment>
<dbReference type="EC" id="2.6.1.52" evidence="4"/>
<keyword evidence="17" id="KW-1185">Reference proteome</keyword>
<keyword evidence="10" id="KW-0664">Pyridoxine biosynthesis</keyword>
<dbReference type="PANTHER" id="PTHR21152:SF40">
    <property type="entry name" value="ALANINE--GLYOXYLATE AMINOTRANSFERASE"/>
    <property type="match status" value="1"/>
</dbReference>
<evidence type="ECO:0000256" key="5">
    <source>
        <dbReference type="ARBA" id="ARBA00022490"/>
    </source>
</evidence>
<evidence type="ECO:0000256" key="3">
    <source>
        <dbReference type="ARBA" id="ARBA00006904"/>
    </source>
</evidence>
<gene>
    <name evidence="16" type="ORF">GCM10011506_11870</name>
</gene>
<evidence type="ECO:0000256" key="9">
    <source>
        <dbReference type="ARBA" id="ARBA00022898"/>
    </source>
</evidence>
<evidence type="ECO:0000256" key="6">
    <source>
        <dbReference type="ARBA" id="ARBA00022576"/>
    </source>
</evidence>
<evidence type="ECO:0000256" key="14">
    <source>
        <dbReference type="ARBA" id="ARBA00049007"/>
    </source>
</evidence>
<evidence type="ECO:0000259" key="15">
    <source>
        <dbReference type="Pfam" id="PF00266"/>
    </source>
</evidence>
<comment type="caution">
    <text evidence="16">The sequence shown here is derived from an EMBL/GenBank/DDBJ whole genome shotgun (WGS) entry which is preliminary data.</text>
</comment>
<evidence type="ECO:0000256" key="7">
    <source>
        <dbReference type="ARBA" id="ARBA00022605"/>
    </source>
</evidence>
<feature type="domain" description="Aminotransferase class V" evidence="15">
    <location>
        <begin position="30"/>
        <end position="327"/>
    </location>
</feature>
<evidence type="ECO:0000256" key="8">
    <source>
        <dbReference type="ARBA" id="ARBA00022679"/>
    </source>
</evidence>
<dbReference type="InterPro" id="IPR015422">
    <property type="entry name" value="PyrdxlP-dep_Trfase_small"/>
</dbReference>
<dbReference type="Gene3D" id="3.40.640.10">
    <property type="entry name" value="Type I PLP-dependent aspartate aminotransferase-like (Major domain)"/>
    <property type="match status" value="1"/>
</dbReference>
<dbReference type="EMBL" id="BMEC01000003">
    <property type="protein sequence ID" value="GGC28104.1"/>
    <property type="molecule type" value="Genomic_DNA"/>
</dbReference>
<keyword evidence="6 16" id="KW-0032">Aminotransferase</keyword>
<dbReference type="InterPro" id="IPR015424">
    <property type="entry name" value="PyrdxlP-dep_Trfase"/>
</dbReference>
<evidence type="ECO:0000313" key="16">
    <source>
        <dbReference type="EMBL" id="GGC28104.1"/>
    </source>
</evidence>
<name>A0ABQ1LQP7_9BACT</name>
<keyword evidence="9" id="KW-0663">Pyridoxal phosphate</keyword>
<keyword evidence="7" id="KW-0028">Amino-acid biosynthesis</keyword>
<keyword evidence="11" id="KW-0718">Serine biosynthesis</keyword>
<keyword evidence="8" id="KW-0808">Transferase</keyword>
<dbReference type="PIRSF" id="PIRSF000525">
    <property type="entry name" value="SerC"/>
    <property type="match status" value="1"/>
</dbReference>
<comment type="catalytic activity">
    <reaction evidence="14">
        <text>O-phospho-L-serine + 2-oxoglutarate = 3-phosphooxypyruvate + L-glutamate</text>
        <dbReference type="Rhea" id="RHEA:14329"/>
        <dbReference type="ChEBI" id="CHEBI:16810"/>
        <dbReference type="ChEBI" id="CHEBI:18110"/>
        <dbReference type="ChEBI" id="CHEBI:29985"/>
        <dbReference type="ChEBI" id="CHEBI:57524"/>
        <dbReference type="EC" id="2.6.1.52"/>
    </reaction>
</comment>
<evidence type="ECO:0000256" key="13">
    <source>
        <dbReference type="ARBA" id="ARBA00047630"/>
    </source>
</evidence>
<evidence type="ECO:0000313" key="17">
    <source>
        <dbReference type="Proteomes" id="UP000636010"/>
    </source>
</evidence>
<dbReference type="Gene3D" id="3.90.1150.10">
    <property type="entry name" value="Aspartate Aminotransferase, domain 1"/>
    <property type="match status" value="1"/>
</dbReference>
<comment type="cofactor">
    <cofactor evidence="1">
        <name>pyridoxal 5'-phosphate</name>
        <dbReference type="ChEBI" id="CHEBI:597326"/>
    </cofactor>
</comment>
<evidence type="ECO:0000256" key="11">
    <source>
        <dbReference type="ARBA" id="ARBA00023299"/>
    </source>
</evidence>
<evidence type="ECO:0000256" key="12">
    <source>
        <dbReference type="ARBA" id="ARBA00031421"/>
    </source>
</evidence>
<proteinExistence type="inferred from homology"/>